<feature type="signal peptide" evidence="1">
    <location>
        <begin position="1"/>
        <end position="18"/>
    </location>
</feature>
<feature type="chain" id="PRO_5036130959" description="START domain-containing protein" evidence="1">
    <location>
        <begin position="19"/>
        <end position="231"/>
    </location>
</feature>
<sequence>MRSIALMLIYAMVVSISAMQFSVIRSGDKMSLLDLKDSQGVVKQSYLVFELGVGPTPILDPAIDYINRETWKELVNVWNRTFRNKWDCTDLHEPQQYNLTVVQLYSENATADVSSLFYMQDSPDLEWRHYVGDSVSITLYRDSANRCQMAVKDMAPAPPLLSLHRHSHPYDYVYRLKDPKLIDVAFFVTGDMMAVDSDEEWADLQYFWSYFTHRAQVLRIVGSGSCPKTTR</sequence>
<accession>A0A507CDG0</accession>
<protein>
    <recommendedName>
        <fullName evidence="5">START domain-containing protein</fullName>
    </recommendedName>
</protein>
<evidence type="ECO:0000313" key="4">
    <source>
        <dbReference type="Proteomes" id="UP000317494"/>
    </source>
</evidence>
<keyword evidence="1" id="KW-0732">Signal</keyword>
<proteinExistence type="predicted"/>
<dbReference type="Proteomes" id="UP000317494">
    <property type="component" value="Unassembled WGS sequence"/>
</dbReference>
<reference evidence="2 4" key="1">
    <citation type="journal article" date="2019" name="Sci. Rep.">
        <title>Comparative genomics of chytrid fungi reveal insights into the obligate biotrophic and pathogenic lifestyle of Synchytrium endobioticum.</title>
        <authorList>
            <person name="van de Vossenberg B.T.L.H."/>
            <person name="Warris S."/>
            <person name="Nguyen H.D.T."/>
            <person name="van Gent-Pelzer M.P.E."/>
            <person name="Joly D.L."/>
            <person name="van de Geest H.C."/>
            <person name="Bonants P.J.M."/>
            <person name="Smith D.S."/>
            <person name="Levesque C.A."/>
            <person name="van der Lee T.A.J."/>
        </authorList>
    </citation>
    <scope>NUCLEOTIDE SEQUENCE [LARGE SCALE GENOMIC DNA]</scope>
    <source>
        <strain evidence="2 4">MB42</strain>
    </source>
</reference>
<comment type="caution">
    <text evidence="2">The sequence shown here is derived from an EMBL/GenBank/DDBJ whole genome shotgun (WGS) entry which is preliminary data.</text>
</comment>
<evidence type="ECO:0000313" key="2">
    <source>
        <dbReference type="EMBL" id="TPX39550.1"/>
    </source>
</evidence>
<dbReference type="EMBL" id="QEAN01000349">
    <property type="protein sequence ID" value="TPX39555.1"/>
    <property type="molecule type" value="Genomic_DNA"/>
</dbReference>
<evidence type="ECO:0008006" key="5">
    <source>
        <dbReference type="Google" id="ProtNLM"/>
    </source>
</evidence>
<evidence type="ECO:0000256" key="1">
    <source>
        <dbReference type="SAM" id="SignalP"/>
    </source>
</evidence>
<dbReference type="VEuPathDB" id="FungiDB:SeMB42_g06331"/>
<name>A0A507CDG0_9FUNG</name>
<organism evidence="2 4">
    <name type="scientific">Synchytrium endobioticum</name>
    <dbReference type="NCBI Taxonomy" id="286115"/>
    <lineage>
        <taxon>Eukaryota</taxon>
        <taxon>Fungi</taxon>
        <taxon>Fungi incertae sedis</taxon>
        <taxon>Chytridiomycota</taxon>
        <taxon>Chytridiomycota incertae sedis</taxon>
        <taxon>Chytridiomycetes</taxon>
        <taxon>Synchytriales</taxon>
        <taxon>Synchytriaceae</taxon>
        <taxon>Synchytrium</taxon>
    </lineage>
</organism>
<dbReference type="AlphaFoldDB" id="A0A507CDG0"/>
<keyword evidence="4" id="KW-1185">Reference proteome</keyword>
<dbReference type="EMBL" id="QEAN01000349">
    <property type="protein sequence ID" value="TPX39550.1"/>
    <property type="molecule type" value="Genomic_DNA"/>
</dbReference>
<evidence type="ECO:0000313" key="3">
    <source>
        <dbReference type="EMBL" id="TPX39555.1"/>
    </source>
</evidence>
<dbReference type="VEuPathDB" id="FungiDB:SeMB42_g06334"/>
<gene>
    <name evidence="3" type="ORF">SeMB42_g06331</name>
    <name evidence="2" type="ORF">SeMB42_g06334</name>
</gene>